<keyword evidence="1" id="KW-1133">Transmembrane helix</keyword>
<keyword evidence="1" id="KW-0472">Membrane</keyword>
<keyword evidence="1" id="KW-0812">Transmembrane</keyword>
<proteinExistence type="predicted"/>
<name>A0AA39R460_9LECA</name>
<evidence type="ECO:0000313" key="3">
    <source>
        <dbReference type="Proteomes" id="UP001166286"/>
    </source>
</evidence>
<protein>
    <submittedName>
        <fullName evidence="2">Uncharacterized protein</fullName>
    </submittedName>
</protein>
<comment type="caution">
    <text evidence="2">The sequence shown here is derived from an EMBL/GenBank/DDBJ whole genome shotgun (WGS) entry which is preliminary data.</text>
</comment>
<dbReference type="Proteomes" id="UP001166286">
    <property type="component" value="Unassembled WGS sequence"/>
</dbReference>
<dbReference type="AlphaFoldDB" id="A0AA39R460"/>
<feature type="transmembrane region" description="Helical" evidence="1">
    <location>
        <begin position="223"/>
        <end position="242"/>
    </location>
</feature>
<sequence length="299" mass="33922">MREYRNNECKDRNGIEDLLKRLHIALNELRDTEMHGRSSGQMPHCTRYDEGTYMEGQQSSPYEPLQSLRRCIAKAIERARVKIKSSTRCDSEWHTLEKYSPSVSYTQPSLGKGAQSVVHNESFCRHFEQTSGRDLRVFELSCLIMGKTMCPPLQWLFLRSLTSEPPSILDRSMFDLIPSLSQIVTILSRHHTITLSIWFISTSLTALALFIPLSHTSESCRPPVLFCCCLALVASGPLWTYIGGSAASFFLVFMPYAMSVGISLGLLWCWFVTERECRIGVTQDELQRKASFSKVADTS</sequence>
<reference evidence="2" key="1">
    <citation type="submission" date="2023-03" db="EMBL/GenBank/DDBJ databases">
        <title>Complete genome of Cladonia borealis.</title>
        <authorList>
            <person name="Park H."/>
        </authorList>
    </citation>
    <scope>NUCLEOTIDE SEQUENCE</scope>
    <source>
        <strain evidence="2">ANT050790</strain>
    </source>
</reference>
<organism evidence="2 3">
    <name type="scientific">Cladonia borealis</name>
    <dbReference type="NCBI Taxonomy" id="184061"/>
    <lineage>
        <taxon>Eukaryota</taxon>
        <taxon>Fungi</taxon>
        <taxon>Dikarya</taxon>
        <taxon>Ascomycota</taxon>
        <taxon>Pezizomycotina</taxon>
        <taxon>Lecanoromycetes</taxon>
        <taxon>OSLEUM clade</taxon>
        <taxon>Lecanoromycetidae</taxon>
        <taxon>Lecanorales</taxon>
        <taxon>Lecanorineae</taxon>
        <taxon>Cladoniaceae</taxon>
        <taxon>Cladonia</taxon>
    </lineage>
</organism>
<accession>A0AA39R460</accession>
<keyword evidence="3" id="KW-1185">Reference proteome</keyword>
<feature type="transmembrane region" description="Helical" evidence="1">
    <location>
        <begin position="248"/>
        <end position="271"/>
    </location>
</feature>
<dbReference type="EMBL" id="JAFEKC020000008">
    <property type="protein sequence ID" value="KAK0513500.1"/>
    <property type="molecule type" value="Genomic_DNA"/>
</dbReference>
<feature type="transmembrane region" description="Helical" evidence="1">
    <location>
        <begin position="193"/>
        <end position="211"/>
    </location>
</feature>
<gene>
    <name evidence="2" type="ORF">JMJ35_004486</name>
</gene>
<evidence type="ECO:0000256" key="1">
    <source>
        <dbReference type="SAM" id="Phobius"/>
    </source>
</evidence>
<evidence type="ECO:0000313" key="2">
    <source>
        <dbReference type="EMBL" id="KAK0513500.1"/>
    </source>
</evidence>